<gene>
    <name evidence="1" type="ORF">RZN69_07180</name>
</gene>
<keyword evidence="2" id="KW-1185">Reference proteome</keyword>
<dbReference type="AlphaFoldDB" id="A0AAQ3QXH4"/>
<dbReference type="KEGG" id="puo:RZN69_07180"/>
<protein>
    <submittedName>
        <fullName evidence="1">Uncharacterized protein</fullName>
    </submittedName>
</protein>
<dbReference type="Proteomes" id="UP001304300">
    <property type="component" value="Chromosome"/>
</dbReference>
<evidence type="ECO:0000313" key="2">
    <source>
        <dbReference type="Proteomes" id="UP001304300"/>
    </source>
</evidence>
<organism evidence="1 2">
    <name type="scientific">Rubellicoccus peritrichatus</name>
    <dbReference type="NCBI Taxonomy" id="3080537"/>
    <lineage>
        <taxon>Bacteria</taxon>
        <taxon>Pseudomonadati</taxon>
        <taxon>Verrucomicrobiota</taxon>
        <taxon>Opitutia</taxon>
        <taxon>Puniceicoccales</taxon>
        <taxon>Cerasicoccaceae</taxon>
        <taxon>Rubellicoccus</taxon>
    </lineage>
</organism>
<sequence>MSSTSQLSDLPQGVQLLGEACFHEDFSVEHTEGHLSDVDSLGVLLPTMIRSASSCGDSFGAGEFQGVVSLGEKRGLVISINDEKSCFRLFDGATIWSDLKDEKYERNWSQSGFPLFYNLDYIGQVFKSLGSVKWYGLRDNEDNRWSQEFLDDSLDTNAVESATMMTLQIDMLLKGQDLPRGRIRLDFENGQLWIWASVTDDYLMAYTERVDNRSDLSAIEQLGEAFLLGPLV</sequence>
<evidence type="ECO:0000313" key="1">
    <source>
        <dbReference type="EMBL" id="WOO42870.1"/>
    </source>
</evidence>
<dbReference type="RefSeq" id="WP_317835402.1">
    <property type="nucleotide sequence ID" value="NZ_CP136920.1"/>
</dbReference>
<proteinExistence type="predicted"/>
<accession>A0AAQ3QXH4</accession>
<name>A0AAQ3QXH4_9BACT</name>
<dbReference type="EMBL" id="CP136920">
    <property type="protein sequence ID" value="WOO42870.1"/>
    <property type="molecule type" value="Genomic_DNA"/>
</dbReference>
<reference evidence="1 2" key="1">
    <citation type="submission" date="2023-10" db="EMBL/GenBank/DDBJ databases">
        <title>Rubellicoccus peritrichatus gen. nov., sp. nov., isolated from an algae of coral reef tank.</title>
        <authorList>
            <person name="Luo J."/>
        </authorList>
    </citation>
    <scope>NUCLEOTIDE SEQUENCE [LARGE SCALE GENOMIC DNA]</scope>
    <source>
        <strain evidence="1 2">CR14</strain>
    </source>
</reference>